<dbReference type="GO" id="GO:0005874">
    <property type="term" value="C:microtubule"/>
    <property type="evidence" value="ECO:0007669"/>
    <property type="project" value="UniProtKB-KW"/>
</dbReference>
<dbReference type="Gene3D" id="3.40.850.10">
    <property type="entry name" value="Kinesin motor domain"/>
    <property type="match status" value="1"/>
</dbReference>
<dbReference type="Pfam" id="PF00225">
    <property type="entry name" value="Kinesin"/>
    <property type="match status" value="1"/>
</dbReference>
<keyword evidence="4" id="KW-0493">Microtubule</keyword>
<dbReference type="InterPro" id="IPR027417">
    <property type="entry name" value="P-loop_NTPase"/>
</dbReference>
<dbReference type="GO" id="GO:0007018">
    <property type="term" value="P:microtubule-based movement"/>
    <property type="evidence" value="ECO:0007669"/>
    <property type="project" value="InterPro"/>
</dbReference>
<reference evidence="9 10" key="1">
    <citation type="submission" date="2013-02" db="EMBL/GenBank/DDBJ databases">
        <title>The Genome Sequence of Plasmodium vinckei petteri CR.</title>
        <authorList>
            <consortium name="The Broad Institute Genome Sequencing Platform"/>
            <consortium name="The Broad Institute Genome Sequencing Center for Infectious Disease"/>
            <person name="Neafsey D."/>
            <person name="Cheeseman I."/>
            <person name="Volkman S."/>
            <person name="Adams J."/>
            <person name="Walker B."/>
            <person name="Young S.K."/>
            <person name="Zeng Q."/>
            <person name="Gargeya S."/>
            <person name="Fitzgerald M."/>
            <person name="Haas B."/>
            <person name="Abouelleil A."/>
            <person name="Alvarado L."/>
            <person name="Arachchi H.M."/>
            <person name="Berlin A.M."/>
            <person name="Chapman S.B."/>
            <person name="Dewar J."/>
            <person name="Goldberg J."/>
            <person name="Griggs A."/>
            <person name="Gujja S."/>
            <person name="Hansen M."/>
            <person name="Howarth C."/>
            <person name="Imamovic A."/>
            <person name="Larimer J."/>
            <person name="McCowan C."/>
            <person name="Murphy C."/>
            <person name="Neiman D."/>
            <person name="Pearson M."/>
            <person name="Priest M."/>
            <person name="Roberts A."/>
            <person name="Saif S."/>
            <person name="Shea T."/>
            <person name="Sisk P."/>
            <person name="Sykes S."/>
            <person name="Wortman J."/>
            <person name="Nusbaum C."/>
            <person name="Birren B."/>
        </authorList>
    </citation>
    <scope>NUCLEOTIDE SEQUENCE [LARGE SCALE GENOMIC DNA]</scope>
    <source>
        <strain evidence="9 10">CR</strain>
    </source>
</reference>
<dbReference type="eggNOG" id="KOG0242">
    <property type="taxonomic scope" value="Eukaryota"/>
</dbReference>
<evidence type="ECO:0000313" key="10">
    <source>
        <dbReference type="Proteomes" id="UP000030659"/>
    </source>
</evidence>
<evidence type="ECO:0000256" key="1">
    <source>
        <dbReference type="ARBA" id="ARBA00022741"/>
    </source>
</evidence>
<organism evidence="9 10">
    <name type="scientific">Plasmodium vinckei petteri</name>
    <dbReference type="NCBI Taxonomy" id="138298"/>
    <lineage>
        <taxon>Eukaryota</taxon>
        <taxon>Sar</taxon>
        <taxon>Alveolata</taxon>
        <taxon>Apicomplexa</taxon>
        <taxon>Aconoidasida</taxon>
        <taxon>Haemosporida</taxon>
        <taxon>Plasmodiidae</taxon>
        <taxon>Plasmodium</taxon>
        <taxon>Plasmodium (Vinckeia)</taxon>
    </lineage>
</organism>
<dbReference type="PRINTS" id="PR00380">
    <property type="entry name" value="KINESINHEAVY"/>
</dbReference>
<dbReference type="OrthoDB" id="3176171at2759"/>
<dbReference type="GO" id="GO:0016887">
    <property type="term" value="F:ATP hydrolysis activity"/>
    <property type="evidence" value="ECO:0007669"/>
    <property type="project" value="TreeGrafter"/>
</dbReference>
<evidence type="ECO:0000313" key="8">
    <source>
        <dbReference type="EMBL" id="CAD2105272.1"/>
    </source>
</evidence>
<dbReference type="InterPro" id="IPR036961">
    <property type="entry name" value="Kinesin_motor_dom_sf"/>
</dbReference>
<dbReference type="GO" id="GO:0008017">
    <property type="term" value="F:microtubule binding"/>
    <property type="evidence" value="ECO:0007669"/>
    <property type="project" value="InterPro"/>
</dbReference>
<protein>
    <recommendedName>
        <fullName evidence="4">Kinesin-like protein</fullName>
    </recommendedName>
</protein>
<feature type="region of interest" description="Disordered" evidence="6">
    <location>
        <begin position="622"/>
        <end position="649"/>
    </location>
</feature>
<dbReference type="InterPro" id="IPR019821">
    <property type="entry name" value="Kinesin_motor_CS"/>
</dbReference>
<keyword evidence="5" id="KW-0175">Coiled coil</keyword>
<keyword evidence="1 3" id="KW-0547">Nucleotide-binding</keyword>
<dbReference type="SUPFAM" id="SSF52540">
    <property type="entry name" value="P-loop containing nucleoside triphosphate hydrolases"/>
    <property type="match status" value="1"/>
</dbReference>
<sequence length="806" mass="93448">MNENIKVFLRIKPNVENFSKLKDDDCAIYKVKNNQLLLFENKKSYNDMNEIITKTFNFNHVFDVDNNQNDIFQLIGKNLINNFINGYNSSILAYGNTNSGKTYTLYGDRTDLDSVDNNGLIYYSLNYFFQLQNINKNVEISISVVEIYLEKTRDLGKIFQLSQLSTTTDETISYYSKFHDNNIREDKKGNTYVENITLLPVKNIEDVKNIINLCFKYRKTYATKKNLVSSRSHCLLTVYQHKIAKEREFFSQINFIDLAGSEKFNDIKMINKKELININNTLSVLNRVIISLSTKNKIAKNINRTKTNDKFKSDIENSYNVHIPYRDSKLTRLLKNSLNGNSFMHILICLNLNCHKIEDFINSLIFSKRCKMIKQKITKNKISSNSQNSDNNKSLSSEEEYESFDSNFESLQFLKKNNNNDDKTNEIIINPNNYTYHFKKKNIKFKIINNTSDMLINKLMELFTNIIRHKYNNLIKKKNDIINNLIKVVKAEENNKEQLKNNHNYLVNLLKKKKSKLNKNTQYLNELIYSKQKESNTKHVATIAQNNDNQNVKDLEKQNTIPLTLNKSNPASSMPYQSVENYSSYVKIEENHFLPISKSLSMKGTDGIIQYANAATSPIHTNASTSPIHTSTSTSPINTSTATSPIHTTTATSPIHTNTIITSPSTSYLYENMNQKKKQIELVYTDISKIFQMETNKLNDKINTILKLNYLNVILFKNIQVLANILKNVYNNKYSLILKNGKKSLNITNYDYEKLKQTYDEIIIGVQLSNHLQDENCSLKILNQNIVSIYQQINEKYNQNLISKEI</sequence>
<dbReference type="GO" id="GO:0005871">
    <property type="term" value="C:kinesin complex"/>
    <property type="evidence" value="ECO:0007669"/>
    <property type="project" value="TreeGrafter"/>
</dbReference>
<keyword evidence="2 3" id="KW-0067">ATP-binding</keyword>
<dbReference type="EMBL" id="KI965397">
    <property type="protein sequence ID" value="EUD73085.1"/>
    <property type="molecule type" value="Genomic_DNA"/>
</dbReference>
<proteinExistence type="inferred from homology"/>
<evidence type="ECO:0000256" key="5">
    <source>
        <dbReference type="SAM" id="Coils"/>
    </source>
</evidence>
<dbReference type="PROSITE" id="PS00411">
    <property type="entry name" value="KINESIN_MOTOR_1"/>
    <property type="match status" value="1"/>
</dbReference>
<dbReference type="GO" id="GO:0003777">
    <property type="term" value="F:microtubule motor activity"/>
    <property type="evidence" value="ECO:0007669"/>
    <property type="project" value="InterPro"/>
</dbReference>
<dbReference type="PROSITE" id="PS50067">
    <property type="entry name" value="KINESIN_MOTOR_2"/>
    <property type="match status" value="1"/>
</dbReference>
<accession>W7AMK5</accession>
<dbReference type="GO" id="GO:0005524">
    <property type="term" value="F:ATP binding"/>
    <property type="evidence" value="ECO:0007669"/>
    <property type="project" value="UniProtKB-UniRule"/>
</dbReference>
<evidence type="ECO:0000256" key="4">
    <source>
        <dbReference type="RuleBase" id="RU000394"/>
    </source>
</evidence>
<evidence type="ECO:0000256" key="3">
    <source>
        <dbReference type="PROSITE-ProRule" id="PRU00283"/>
    </source>
</evidence>
<dbReference type="InterPro" id="IPR001752">
    <property type="entry name" value="Kinesin_motor_dom"/>
</dbReference>
<dbReference type="PANTHER" id="PTHR24115:SF1004">
    <property type="entry name" value="KINESIN-LIKE PROTEIN KIF15"/>
    <property type="match status" value="1"/>
</dbReference>
<reference evidence="8 11" key="2">
    <citation type="submission" date="2020-08" db="EMBL/GenBank/DDBJ databases">
        <authorList>
            <person name="Ramaprasad A."/>
        </authorList>
    </citation>
    <scope>NUCLEOTIDE SEQUENCE [LARGE SCALE GENOMIC DNA]</scope>
</reference>
<feature type="compositionally biased region" description="Low complexity" evidence="6">
    <location>
        <begin position="624"/>
        <end position="649"/>
    </location>
</feature>
<dbReference type="Proteomes" id="UP000515268">
    <property type="component" value="Chromosome PVPCR_09"/>
</dbReference>
<comment type="similarity">
    <text evidence="3 4">Belongs to the TRAFAC class myosin-kinesin ATPase superfamily. Kinesin family.</text>
</comment>
<dbReference type="PANTHER" id="PTHR24115">
    <property type="entry name" value="KINESIN-RELATED"/>
    <property type="match status" value="1"/>
</dbReference>
<keyword evidence="11" id="KW-1185">Reference proteome</keyword>
<gene>
    <name evidence="8" type="ORF">PVPCR_0904560</name>
    <name evidence="9" type="ORF">YYG_02085</name>
</gene>
<dbReference type="VEuPathDB" id="PlasmoDB:PVPCR_0904560"/>
<dbReference type="EMBL" id="LR865414">
    <property type="protein sequence ID" value="CAD2105272.1"/>
    <property type="molecule type" value="Genomic_DNA"/>
</dbReference>
<evidence type="ECO:0000259" key="7">
    <source>
        <dbReference type="PROSITE" id="PS50067"/>
    </source>
</evidence>
<dbReference type="AlphaFoldDB" id="W7AMK5"/>
<feature type="binding site" evidence="3">
    <location>
        <begin position="95"/>
        <end position="102"/>
    </location>
    <ligand>
        <name>ATP</name>
        <dbReference type="ChEBI" id="CHEBI:30616"/>
    </ligand>
</feature>
<keyword evidence="3 4" id="KW-0505">Motor protein</keyword>
<evidence type="ECO:0000313" key="9">
    <source>
        <dbReference type="EMBL" id="EUD73085.1"/>
    </source>
</evidence>
<dbReference type="SMART" id="SM00129">
    <property type="entry name" value="KISc"/>
    <property type="match status" value="1"/>
</dbReference>
<feature type="domain" description="Kinesin motor" evidence="7">
    <location>
        <begin position="4"/>
        <end position="373"/>
    </location>
</feature>
<name>W7AMK5_PLAVN</name>
<evidence type="ECO:0000313" key="11">
    <source>
        <dbReference type="Proteomes" id="UP000515268"/>
    </source>
</evidence>
<feature type="coiled-coil region" evidence="5">
    <location>
        <begin position="482"/>
        <end position="509"/>
    </location>
</feature>
<evidence type="ECO:0000256" key="6">
    <source>
        <dbReference type="SAM" id="MobiDB-lite"/>
    </source>
</evidence>
<evidence type="ECO:0000256" key="2">
    <source>
        <dbReference type="ARBA" id="ARBA00022840"/>
    </source>
</evidence>
<dbReference type="InterPro" id="IPR027640">
    <property type="entry name" value="Kinesin-like_fam"/>
</dbReference>
<dbReference type="Proteomes" id="UP000030659">
    <property type="component" value="Unassembled WGS sequence"/>
</dbReference>